<evidence type="ECO:0000259" key="2">
    <source>
        <dbReference type="Pfam" id="PF13649"/>
    </source>
</evidence>
<organism evidence="3 4">
    <name type="scientific">Cupriavidus basilensis</name>
    <dbReference type="NCBI Taxonomy" id="68895"/>
    <lineage>
        <taxon>Bacteria</taxon>
        <taxon>Pseudomonadati</taxon>
        <taxon>Pseudomonadota</taxon>
        <taxon>Betaproteobacteria</taxon>
        <taxon>Burkholderiales</taxon>
        <taxon>Burkholderiaceae</taxon>
        <taxon>Cupriavidus</taxon>
    </lineage>
</organism>
<reference evidence="3 4" key="1">
    <citation type="submission" date="2023-03" db="EMBL/GenBank/DDBJ databases">
        <title>Draft assemblies of triclosan tolerant bacteria isolated from returned activated sludge.</title>
        <authorList>
            <person name="Van Hamelsveld S."/>
        </authorList>
    </citation>
    <scope>NUCLEOTIDE SEQUENCE [LARGE SCALE GENOMIC DNA]</scope>
    <source>
        <strain evidence="3 4">GW210010_S58</strain>
    </source>
</reference>
<evidence type="ECO:0000313" key="4">
    <source>
        <dbReference type="Proteomes" id="UP001216674"/>
    </source>
</evidence>
<keyword evidence="1" id="KW-0808">Transferase</keyword>
<dbReference type="SUPFAM" id="SSF53335">
    <property type="entry name" value="S-adenosyl-L-methionine-dependent methyltransferases"/>
    <property type="match status" value="1"/>
</dbReference>
<dbReference type="InterPro" id="IPR041698">
    <property type="entry name" value="Methyltransf_25"/>
</dbReference>
<dbReference type="RefSeq" id="WP_276268324.1">
    <property type="nucleotide sequence ID" value="NZ_JARJLM010000579.1"/>
</dbReference>
<keyword evidence="3" id="KW-0489">Methyltransferase</keyword>
<protein>
    <submittedName>
        <fullName evidence="3">Class I SAM-dependent methyltransferase</fullName>
    </submittedName>
</protein>
<feature type="domain" description="Methyltransferase" evidence="2">
    <location>
        <begin position="59"/>
        <end position="153"/>
    </location>
</feature>
<dbReference type="Gene3D" id="3.40.50.150">
    <property type="entry name" value="Vaccinia Virus protein VP39"/>
    <property type="match status" value="1"/>
</dbReference>
<dbReference type="GO" id="GO:0032259">
    <property type="term" value="P:methylation"/>
    <property type="evidence" value="ECO:0007669"/>
    <property type="project" value="UniProtKB-KW"/>
</dbReference>
<comment type="caution">
    <text evidence="3">The sequence shown here is derived from an EMBL/GenBank/DDBJ whole genome shotgun (WGS) entry which is preliminary data.</text>
</comment>
<name>A0ABT6B0P9_9BURK</name>
<dbReference type="Proteomes" id="UP001216674">
    <property type="component" value="Unassembled WGS sequence"/>
</dbReference>
<evidence type="ECO:0000256" key="1">
    <source>
        <dbReference type="ARBA" id="ARBA00022679"/>
    </source>
</evidence>
<accession>A0ABT6B0P9</accession>
<gene>
    <name evidence="3" type="ORF">P3W85_36300</name>
</gene>
<evidence type="ECO:0000313" key="3">
    <source>
        <dbReference type="EMBL" id="MDF3838353.1"/>
    </source>
</evidence>
<dbReference type="EMBL" id="JARJLM010000579">
    <property type="protein sequence ID" value="MDF3838353.1"/>
    <property type="molecule type" value="Genomic_DNA"/>
</dbReference>
<dbReference type="InterPro" id="IPR029063">
    <property type="entry name" value="SAM-dependent_MTases_sf"/>
</dbReference>
<dbReference type="Pfam" id="PF13649">
    <property type="entry name" value="Methyltransf_25"/>
    <property type="match status" value="1"/>
</dbReference>
<keyword evidence="4" id="KW-1185">Reference proteome</keyword>
<proteinExistence type="predicted"/>
<dbReference type="CDD" id="cd02440">
    <property type="entry name" value="AdoMet_MTases"/>
    <property type="match status" value="1"/>
</dbReference>
<dbReference type="PANTHER" id="PTHR43861">
    <property type="entry name" value="TRANS-ACONITATE 2-METHYLTRANSFERASE-RELATED"/>
    <property type="match status" value="1"/>
</dbReference>
<dbReference type="GO" id="GO:0008168">
    <property type="term" value="F:methyltransferase activity"/>
    <property type="evidence" value="ECO:0007669"/>
    <property type="project" value="UniProtKB-KW"/>
</dbReference>
<sequence>MTAGSPSPDHRPSTVFSDAAASDYDDRVPRLVPGYALAHDLMAATFASLLPADARLLLAGCGTGNELLRLAAGGPRWRFSALDPSAGMLAVARRKAQGAGCESRVAFHATTLDQMPAGLHDAAVAALVLHFIPDDGGKAAFLSALAQRLRAGGALVLLDYEPVPLLARAYGQWLQATGLERTAVDAVLAKTGTQWHPVTDTRLRALLLESGFEPPRLIFKALGFQAWLAFRPVEPAA</sequence>